<evidence type="ECO:0000256" key="1">
    <source>
        <dbReference type="SAM" id="Phobius"/>
    </source>
</evidence>
<dbReference type="eggNOG" id="KOG0684">
    <property type="taxonomic scope" value="Eukaryota"/>
</dbReference>
<dbReference type="InterPro" id="IPR053007">
    <property type="entry name" value="CYP450_monoxygenase_sec-met"/>
</dbReference>
<reference evidence="2" key="3">
    <citation type="submission" date="2011-03" db="EMBL/GenBank/DDBJ databases">
        <title>Annotation of Magnaporthe poae ATCC 64411.</title>
        <authorList>
            <person name="Ma L.-J."/>
            <person name="Dead R."/>
            <person name="Young S.K."/>
            <person name="Zeng Q."/>
            <person name="Gargeya S."/>
            <person name="Fitzgerald M."/>
            <person name="Haas B."/>
            <person name="Abouelleil A."/>
            <person name="Alvarado L."/>
            <person name="Arachchi H.M."/>
            <person name="Berlin A."/>
            <person name="Brown A."/>
            <person name="Chapman S.B."/>
            <person name="Chen Z."/>
            <person name="Dunbar C."/>
            <person name="Freedman E."/>
            <person name="Gearin G."/>
            <person name="Gellesch M."/>
            <person name="Goldberg J."/>
            <person name="Griggs A."/>
            <person name="Gujja S."/>
            <person name="Heiman D."/>
            <person name="Howarth C."/>
            <person name="Larson L."/>
            <person name="Lui A."/>
            <person name="MacDonald P.J.P."/>
            <person name="Mehta T."/>
            <person name="Montmayeur A."/>
            <person name="Murphy C."/>
            <person name="Neiman D."/>
            <person name="Pearson M."/>
            <person name="Priest M."/>
            <person name="Roberts A."/>
            <person name="Saif S."/>
            <person name="Shea T."/>
            <person name="Shenoy N."/>
            <person name="Sisk P."/>
            <person name="Stolte C."/>
            <person name="Sykes S."/>
            <person name="Yandava C."/>
            <person name="Wortman J."/>
            <person name="Nusbaum C."/>
            <person name="Birren B."/>
        </authorList>
    </citation>
    <scope>NUCLEOTIDE SEQUENCE</scope>
    <source>
        <strain evidence="2">ATCC 64411</strain>
    </source>
</reference>
<dbReference type="OrthoDB" id="1470350at2759"/>
<evidence type="ECO:0000313" key="2">
    <source>
        <dbReference type="EMBL" id="KLU83359.1"/>
    </source>
</evidence>
<reference evidence="4" key="2">
    <citation type="submission" date="2010-05" db="EMBL/GenBank/DDBJ databases">
        <title>The genome sequence of Magnaporthe poae strain ATCC 64411.</title>
        <authorList>
            <person name="Ma L.-J."/>
            <person name="Dead R."/>
            <person name="Young S."/>
            <person name="Zeng Q."/>
            <person name="Koehrsen M."/>
            <person name="Alvarado L."/>
            <person name="Berlin A."/>
            <person name="Chapman S.B."/>
            <person name="Chen Z."/>
            <person name="Freedman E."/>
            <person name="Gellesch M."/>
            <person name="Goldberg J."/>
            <person name="Griggs A."/>
            <person name="Gujja S."/>
            <person name="Heilman E.R."/>
            <person name="Heiman D."/>
            <person name="Hepburn T."/>
            <person name="Howarth C."/>
            <person name="Jen D."/>
            <person name="Larson L."/>
            <person name="Mehta T."/>
            <person name="Neiman D."/>
            <person name="Pearson M."/>
            <person name="Roberts A."/>
            <person name="Saif S."/>
            <person name="Shea T."/>
            <person name="Shenoy N."/>
            <person name="Sisk P."/>
            <person name="Stolte C."/>
            <person name="Sykes S."/>
            <person name="Walk T."/>
            <person name="White J."/>
            <person name="Yandava C."/>
            <person name="Haas B."/>
            <person name="Nusbaum C."/>
            <person name="Birren B."/>
        </authorList>
    </citation>
    <scope>NUCLEOTIDE SEQUENCE [LARGE SCALE GENOMIC DNA]</scope>
    <source>
        <strain evidence="4">ATCC 64411 / 73-15</strain>
    </source>
</reference>
<dbReference type="EMBL" id="ADBL01000608">
    <property type="status" value="NOT_ANNOTATED_CDS"/>
    <property type="molecule type" value="Genomic_DNA"/>
</dbReference>
<dbReference type="PANTHER" id="PTHR47582:SF1">
    <property type="entry name" value="P450, PUTATIVE (EUROFUNG)-RELATED"/>
    <property type="match status" value="1"/>
</dbReference>
<sequence length="102" mass="11138">MDAFRDALVPAKGVVVGLSLLLAVLVAVVPRPLRVHLDPREPPMAPTKIPVIGHIVGMLWHGKKYYQVIQDTYGLDIYTLPIPGARQPSRRGTCSTRTGRAS</sequence>
<dbReference type="EnsemblFungi" id="MAPG_02421T0">
    <property type="protein sequence ID" value="MAPG_02421T0"/>
    <property type="gene ID" value="MAPG_02421"/>
</dbReference>
<dbReference type="VEuPathDB" id="FungiDB:MAPG_02421"/>
<dbReference type="EMBL" id="GL876967">
    <property type="protein sequence ID" value="KLU83359.1"/>
    <property type="molecule type" value="Genomic_DNA"/>
</dbReference>
<evidence type="ECO:0000313" key="3">
    <source>
        <dbReference type="EnsemblFungi" id="MAPG_02421T0"/>
    </source>
</evidence>
<dbReference type="STRING" id="644358.A0A0C4DRB3"/>
<dbReference type="GO" id="GO:0020037">
    <property type="term" value="F:heme binding"/>
    <property type="evidence" value="ECO:0007669"/>
    <property type="project" value="InterPro"/>
</dbReference>
<keyword evidence="4" id="KW-1185">Reference proteome</keyword>
<proteinExistence type="predicted"/>
<gene>
    <name evidence="2" type="ORF">MAPG_02421</name>
</gene>
<protein>
    <submittedName>
        <fullName evidence="2 3">Uncharacterized protein</fullName>
    </submittedName>
</protein>
<dbReference type="GO" id="GO:0005506">
    <property type="term" value="F:iron ion binding"/>
    <property type="evidence" value="ECO:0007669"/>
    <property type="project" value="InterPro"/>
</dbReference>
<keyword evidence="1" id="KW-0812">Transmembrane</keyword>
<dbReference type="GO" id="GO:0004497">
    <property type="term" value="F:monooxygenase activity"/>
    <property type="evidence" value="ECO:0007669"/>
    <property type="project" value="InterPro"/>
</dbReference>
<dbReference type="InterPro" id="IPR036396">
    <property type="entry name" value="Cyt_P450_sf"/>
</dbReference>
<evidence type="ECO:0000313" key="4">
    <source>
        <dbReference type="Proteomes" id="UP000011715"/>
    </source>
</evidence>
<dbReference type="Gene3D" id="1.10.630.10">
    <property type="entry name" value="Cytochrome P450"/>
    <property type="match status" value="1"/>
</dbReference>
<feature type="transmembrane region" description="Helical" evidence="1">
    <location>
        <begin position="12"/>
        <end position="30"/>
    </location>
</feature>
<organism evidence="3 4">
    <name type="scientific">Magnaporthiopsis poae (strain ATCC 64411 / 73-15)</name>
    <name type="common">Kentucky bluegrass fungus</name>
    <name type="synonym">Magnaporthe poae</name>
    <dbReference type="NCBI Taxonomy" id="644358"/>
    <lineage>
        <taxon>Eukaryota</taxon>
        <taxon>Fungi</taxon>
        <taxon>Dikarya</taxon>
        <taxon>Ascomycota</taxon>
        <taxon>Pezizomycotina</taxon>
        <taxon>Sordariomycetes</taxon>
        <taxon>Sordariomycetidae</taxon>
        <taxon>Magnaporthales</taxon>
        <taxon>Magnaporthaceae</taxon>
        <taxon>Magnaporthiopsis</taxon>
    </lineage>
</organism>
<dbReference type="GO" id="GO:0016705">
    <property type="term" value="F:oxidoreductase activity, acting on paired donors, with incorporation or reduction of molecular oxygen"/>
    <property type="evidence" value="ECO:0007669"/>
    <property type="project" value="InterPro"/>
</dbReference>
<reference evidence="2" key="1">
    <citation type="submission" date="2010-05" db="EMBL/GenBank/DDBJ databases">
        <title>The Genome Sequence of Magnaporthe poae strain ATCC 64411.</title>
        <authorList>
            <consortium name="The Broad Institute Genome Sequencing Platform"/>
            <consortium name="Broad Institute Genome Sequencing Center for Infectious Disease"/>
            <person name="Ma L.-J."/>
            <person name="Dead R."/>
            <person name="Young S."/>
            <person name="Zeng Q."/>
            <person name="Koehrsen M."/>
            <person name="Alvarado L."/>
            <person name="Berlin A."/>
            <person name="Chapman S.B."/>
            <person name="Chen Z."/>
            <person name="Freedman E."/>
            <person name="Gellesch M."/>
            <person name="Goldberg J."/>
            <person name="Griggs A."/>
            <person name="Gujja S."/>
            <person name="Heilman E.R."/>
            <person name="Heiman D."/>
            <person name="Hepburn T."/>
            <person name="Howarth C."/>
            <person name="Jen D."/>
            <person name="Larson L."/>
            <person name="Mehta T."/>
            <person name="Neiman D."/>
            <person name="Pearson M."/>
            <person name="Roberts A."/>
            <person name="Saif S."/>
            <person name="Shea T."/>
            <person name="Shenoy N."/>
            <person name="Sisk P."/>
            <person name="Stolte C."/>
            <person name="Sykes S."/>
            <person name="Walk T."/>
            <person name="White J."/>
            <person name="Yandava C."/>
            <person name="Haas B."/>
            <person name="Nusbaum C."/>
            <person name="Birren B."/>
        </authorList>
    </citation>
    <scope>NUCLEOTIDE SEQUENCE</scope>
    <source>
        <strain evidence="2">ATCC 64411</strain>
    </source>
</reference>
<dbReference type="Proteomes" id="UP000011715">
    <property type="component" value="Unassembled WGS sequence"/>
</dbReference>
<name>A0A0C4DRB3_MAGP6</name>
<accession>A0A0C4DRB3</accession>
<reference evidence="3" key="5">
    <citation type="submission" date="2015-06" db="UniProtKB">
        <authorList>
            <consortium name="EnsemblFungi"/>
        </authorList>
    </citation>
    <scope>IDENTIFICATION</scope>
    <source>
        <strain evidence="3">ATCC 64411</strain>
    </source>
</reference>
<dbReference type="AlphaFoldDB" id="A0A0C4DRB3"/>
<reference evidence="3" key="4">
    <citation type="journal article" date="2015" name="G3 (Bethesda)">
        <title>Genome sequences of three phytopathogenic species of the Magnaporthaceae family of fungi.</title>
        <authorList>
            <person name="Okagaki L.H."/>
            <person name="Nunes C.C."/>
            <person name="Sailsbery J."/>
            <person name="Clay B."/>
            <person name="Brown D."/>
            <person name="John T."/>
            <person name="Oh Y."/>
            <person name="Young N."/>
            <person name="Fitzgerald M."/>
            <person name="Haas B.J."/>
            <person name="Zeng Q."/>
            <person name="Young S."/>
            <person name="Adiconis X."/>
            <person name="Fan L."/>
            <person name="Levin J.Z."/>
            <person name="Mitchell T.K."/>
            <person name="Okubara P.A."/>
            <person name="Farman M.L."/>
            <person name="Kohn L.M."/>
            <person name="Birren B."/>
            <person name="Ma L.-J."/>
            <person name="Dean R.A."/>
        </authorList>
    </citation>
    <scope>NUCLEOTIDE SEQUENCE</scope>
    <source>
        <strain evidence="3">ATCC 64411 / 73-15</strain>
    </source>
</reference>
<dbReference type="PANTHER" id="PTHR47582">
    <property type="entry name" value="P450, PUTATIVE (EUROFUNG)-RELATED"/>
    <property type="match status" value="1"/>
</dbReference>
<keyword evidence="1" id="KW-0472">Membrane</keyword>
<keyword evidence="1" id="KW-1133">Transmembrane helix</keyword>